<keyword evidence="9" id="KW-0408">Iron</keyword>
<dbReference type="InterPro" id="IPR036105">
    <property type="entry name" value="DiNase_FeMo-co_biosyn_sf"/>
</dbReference>
<dbReference type="SFLD" id="SFLDG01068">
    <property type="entry name" value="FeMo_cofactor_biosynthesis_pro"/>
    <property type="match status" value="1"/>
</dbReference>
<dbReference type="GO" id="GO:0016829">
    <property type="term" value="F:lyase activity"/>
    <property type="evidence" value="ECO:0007669"/>
    <property type="project" value="UniProtKB-KW"/>
</dbReference>
<keyword evidence="10" id="KW-0411">Iron-sulfur</keyword>
<evidence type="ECO:0000256" key="10">
    <source>
        <dbReference type="ARBA" id="ARBA00023014"/>
    </source>
</evidence>
<dbReference type="InterPro" id="IPR003731">
    <property type="entry name" value="Di-Nase_FeMo-co_biosynth"/>
</dbReference>
<gene>
    <name evidence="16" type="primary">nifB</name>
    <name evidence="16" type="ORF">NAF29_12370</name>
</gene>
<evidence type="ECO:0000256" key="2">
    <source>
        <dbReference type="ARBA" id="ARBA00003522"/>
    </source>
</evidence>
<dbReference type="Pfam" id="PF02579">
    <property type="entry name" value="Nitro_FeMo-Co"/>
    <property type="match status" value="1"/>
</dbReference>
<dbReference type="InterPro" id="IPR000385">
    <property type="entry name" value="MoaA_NifB_PqqE_Fe-S-bd_CS"/>
</dbReference>
<evidence type="ECO:0000256" key="8">
    <source>
        <dbReference type="ARBA" id="ARBA00022723"/>
    </source>
</evidence>
<dbReference type="InterPro" id="IPR005980">
    <property type="entry name" value="Nase_CF_NifB"/>
</dbReference>
<evidence type="ECO:0000256" key="7">
    <source>
        <dbReference type="ARBA" id="ARBA00022691"/>
    </source>
</evidence>
<dbReference type="InterPro" id="IPR007197">
    <property type="entry name" value="rSAM"/>
</dbReference>
<dbReference type="GO" id="GO:0046872">
    <property type="term" value="F:metal ion binding"/>
    <property type="evidence" value="ECO:0007669"/>
    <property type="project" value="UniProtKB-KW"/>
</dbReference>
<proteinExistence type="inferred from homology"/>
<dbReference type="InterPro" id="IPR013785">
    <property type="entry name" value="Aldolase_TIM"/>
</dbReference>
<protein>
    <recommendedName>
        <fullName evidence="5">FeMo cofactor biosynthesis protein NifB</fullName>
    </recommendedName>
    <alternativeName>
        <fullName evidence="14">Nitrogenase cofactor maturase NifB</fullName>
    </alternativeName>
    <alternativeName>
        <fullName evidence="13">Radical SAM assemblase NifB</fullName>
    </alternativeName>
</protein>
<evidence type="ECO:0000259" key="15">
    <source>
        <dbReference type="PROSITE" id="PS51918"/>
    </source>
</evidence>
<dbReference type="SFLD" id="SFLDF00281">
    <property type="entry name" value="FeMo_cofactor_biosynthesis_pro"/>
    <property type="match status" value="1"/>
</dbReference>
<dbReference type="InterPro" id="IPR058240">
    <property type="entry name" value="rSAM_sf"/>
</dbReference>
<dbReference type="Proteomes" id="UP001165393">
    <property type="component" value="Unassembled WGS sequence"/>
</dbReference>
<reference evidence="16 17" key="1">
    <citation type="journal article" date="2013" name="Antonie Van Leeuwenhoek">
        <title>Echinimonas agarilytica gen. nov., sp. nov., a new gammaproteobacterium isolated from the sea urchin Strongylocentrotus intermedius.</title>
        <authorList>
            <person name="Nedashkovskaya O.I."/>
            <person name="Stenkova A.M."/>
            <person name="Zhukova N.V."/>
            <person name="Van Trappen S."/>
            <person name="Lee J.S."/>
            <person name="Kim S.B."/>
        </authorList>
    </citation>
    <scope>NUCLEOTIDE SEQUENCE [LARGE SCALE GENOMIC DNA]</scope>
    <source>
        <strain evidence="16 17">KMM 6351</strain>
    </source>
</reference>
<keyword evidence="12" id="KW-0456">Lyase</keyword>
<evidence type="ECO:0000256" key="1">
    <source>
        <dbReference type="ARBA" id="ARBA00001966"/>
    </source>
</evidence>
<evidence type="ECO:0000256" key="14">
    <source>
        <dbReference type="ARBA" id="ARBA00032102"/>
    </source>
</evidence>
<evidence type="ECO:0000256" key="9">
    <source>
        <dbReference type="ARBA" id="ARBA00023004"/>
    </source>
</evidence>
<dbReference type="PANTHER" id="PTHR43787">
    <property type="entry name" value="FEMO COFACTOR BIOSYNTHESIS PROTEIN NIFB-RELATED"/>
    <property type="match status" value="1"/>
</dbReference>
<dbReference type="Pfam" id="PF04055">
    <property type="entry name" value="Radical_SAM"/>
    <property type="match status" value="1"/>
</dbReference>
<dbReference type="GO" id="GO:0032324">
    <property type="term" value="P:molybdopterin cofactor biosynthetic process"/>
    <property type="evidence" value="ECO:0007669"/>
    <property type="project" value="UniProtKB-ARBA"/>
</dbReference>
<evidence type="ECO:0000256" key="4">
    <source>
        <dbReference type="ARBA" id="ARBA00006804"/>
    </source>
</evidence>
<keyword evidence="7" id="KW-0949">S-adenosyl-L-methionine</keyword>
<evidence type="ECO:0000256" key="12">
    <source>
        <dbReference type="ARBA" id="ARBA00023239"/>
    </source>
</evidence>
<evidence type="ECO:0000256" key="11">
    <source>
        <dbReference type="ARBA" id="ARBA00023231"/>
    </source>
</evidence>
<dbReference type="SUPFAM" id="SSF102114">
    <property type="entry name" value="Radical SAM enzymes"/>
    <property type="match status" value="1"/>
</dbReference>
<comment type="caution">
    <text evidence="16">The sequence shown here is derived from an EMBL/GenBank/DDBJ whole genome shotgun (WGS) entry which is preliminary data.</text>
</comment>
<name>A0AA41W897_9GAMM</name>
<evidence type="ECO:0000313" key="16">
    <source>
        <dbReference type="EMBL" id="MCM2680458.1"/>
    </source>
</evidence>
<keyword evidence="8" id="KW-0479">Metal-binding</keyword>
<comment type="cofactor">
    <cofactor evidence="1">
        <name>[4Fe-4S] cluster</name>
        <dbReference type="ChEBI" id="CHEBI:49883"/>
    </cofactor>
</comment>
<organism evidence="16 17">
    <name type="scientific">Echinimonas agarilytica</name>
    <dbReference type="NCBI Taxonomy" id="1215918"/>
    <lineage>
        <taxon>Bacteria</taxon>
        <taxon>Pseudomonadati</taxon>
        <taxon>Pseudomonadota</taxon>
        <taxon>Gammaproteobacteria</taxon>
        <taxon>Alteromonadales</taxon>
        <taxon>Echinimonadaceae</taxon>
        <taxon>Echinimonas</taxon>
    </lineage>
</organism>
<evidence type="ECO:0000256" key="13">
    <source>
        <dbReference type="ARBA" id="ARBA00030926"/>
    </source>
</evidence>
<dbReference type="PANTHER" id="PTHR43787:SF13">
    <property type="entry name" value="FEMO COFACTOR BIOSYNTHESIS PROTEIN NIFB"/>
    <property type="match status" value="1"/>
</dbReference>
<dbReference type="InterPro" id="IPR006638">
    <property type="entry name" value="Elp3/MiaA/NifB-like_rSAM"/>
</dbReference>
<feature type="domain" description="Radical SAM core" evidence="15">
    <location>
        <begin position="29"/>
        <end position="278"/>
    </location>
</feature>
<comment type="similarity">
    <text evidence="4">Belongs to the radical SAM superfamily. NifB family.</text>
</comment>
<dbReference type="SUPFAM" id="SSF53146">
    <property type="entry name" value="Nitrogenase accessory factor-like"/>
    <property type="match status" value="1"/>
</dbReference>
<evidence type="ECO:0000256" key="3">
    <source>
        <dbReference type="ARBA" id="ARBA00005155"/>
    </source>
</evidence>
<dbReference type="RefSeq" id="WP_251261897.1">
    <property type="nucleotide sequence ID" value="NZ_JAMQGP010000006.1"/>
</dbReference>
<dbReference type="SFLD" id="SFLDS00029">
    <property type="entry name" value="Radical_SAM"/>
    <property type="match status" value="1"/>
</dbReference>
<sequence>MTCNSNPTTQHTLADDERIKTHPCYSKDAHQYARLHLPVAPACNIQCNYCNRKFDCSNESRPGVVSRVMSPLQAIERFKKVKARMPELKVVGIAGPGDALANPNATFTTLKGVSALDSDLHLCISTNGLALPEHVDELTRLGVNHLTVTINTVRPEIAADLYPWIYFKNRRLFGMEAAEILINRQLNGLEIAAKAGMLVKVNTVLIPGVTDRHVEALSTEIKKRGALLHNLMPLISEPSHGTFFGMHHVMGPSASELEYARTRSAISMPQMSHCKQCRADAEGRLEEQSDQQVNAVTVENQVIRVAVAQSQQSLINVHFGHANGFDIYQLFDGKYRFLEHRSLPQFCTGGSECNDVEDKINKMIITLSDCSMVLASRVGISPWVALEKAGIRPNVEYAMCDSHTALAALATQHKSEVLAEVSNGC</sequence>
<comment type="function">
    <text evidence="2">Involved in the biosynthesis of the iron-molybdenum cofactor (FeMo-co or M-cluster) found in the dinitrogenase enzyme of the nitrogenase complex in nitrogen-fixing microorganisms. NifB catalyzes the crucial step of radical SAM-dependent carbide insertion that occurs concomitant with the insertion of a 9th sulfur and the rearrangement/coupling of two [4Fe-4S] clusters into a [8Fe-9S-C] cluster, the precursor to the M-cluster.</text>
</comment>
<dbReference type="Gene3D" id="3.20.20.70">
    <property type="entry name" value="Aldolase class I"/>
    <property type="match status" value="1"/>
</dbReference>
<dbReference type="GO" id="GO:0051539">
    <property type="term" value="F:4 iron, 4 sulfur cluster binding"/>
    <property type="evidence" value="ECO:0007669"/>
    <property type="project" value="UniProtKB-KW"/>
</dbReference>
<dbReference type="SMART" id="SM00729">
    <property type="entry name" value="Elp3"/>
    <property type="match status" value="1"/>
</dbReference>
<evidence type="ECO:0000256" key="6">
    <source>
        <dbReference type="ARBA" id="ARBA00022485"/>
    </source>
</evidence>
<dbReference type="Gene3D" id="3.30.420.130">
    <property type="entry name" value="Dinitrogenase iron-molybdenum cofactor biosynthesis domain"/>
    <property type="match status" value="1"/>
</dbReference>
<keyword evidence="11" id="KW-0535">Nitrogen fixation</keyword>
<dbReference type="AlphaFoldDB" id="A0AA41W897"/>
<comment type="pathway">
    <text evidence="3">Cofactor biosynthesis; Fe-Mo cofactor biosynthesis.</text>
</comment>
<keyword evidence="17" id="KW-1185">Reference proteome</keyword>
<dbReference type="PROSITE" id="PS01305">
    <property type="entry name" value="MOAA_NIFB_PQQE"/>
    <property type="match status" value="1"/>
</dbReference>
<dbReference type="EMBL" id="JAMQGP010000006">
    <property type="protein sequence ID" value="MCM2680458.1"/>
    <property type="molecule type" value="Genomic_DNA"/>
</dbReference>
<dbReference type="CDD" id="cd01335">
    <property type="entry name" value="Radical_SAM"/>
    <property type="match status" value="1"/>
</dbReference>
<dbReference type="PROSITE" id="PS51918">
    <property type="entry name" value="RADICAL_SAM"/>
    <property type="match status" value="1"/>
</dbReference>
<accession>A0AA41W897</accession>
<keyword evidence="6" id="KW-0004">4Fe-4S</keyword>
<evidence type="ECO:0000313" key="17">
    <source>
        <dbReference type="Proteomes" id="UP001165393"/>
    </source>
</evidence>
<evidence type="ECO:0000256" key="5">
    <source>
        <dbReference type="ARBA" id="ARBA00021702"/>
    </source>
</evidence>
<dbReference type="NCBIfam" id="TIGR01290">
    <property type="entry name" value="nifB"/>
    <property type="match status" value="1"/>
</dbReference>